<dbReference type="Pfam" id="PF01593">
    <property type="entry name" value="Amino_oxidase"/>
    <property type="match status" value="1"/>
</dbReference>
<dbReference type="AlphaFoldDB" id="A0A5E4Q1D9"/>
<dbReference type="InterPro" id="IPR036188">
    <property type="entry name" value="FAD/NAD-bd_sf"/>
</dbReference>
<dbReference type="Proteomes" id="UP000324832">
    <property type="component" value="Unassembled WGS sequence"/>
</dbReference>
<accession>A0A5E4Q1D9</accession>
<gene>
    <name evidence="3" type="ORF">LSINAPIS_LOCUS4011</name>
</gene>
<organism evidence="3 4">
    <name type="scientific">Leptidea sinapis</name>
    <dbReference type="NCBI Taxonomy" id="189913"/>
    <lineage>
        <taxon>Eukaryota</taxon>
        <taxon>Metazoa</taxon>
        <taxon>Ecdysozoa</taxon>
        <taxon>Arthropoda</taxon>
        <taxon>Hexapoda</taxon>
        <taxon>Insecta</taxon>
        <taxon>Pterygota</taxon>
        <taxon>Neoptera</taxon>
        <taxon>Endopterygota</taxon>
        <taxon>Lepidoptera</taxon>
        <taxon>Glossata</taxon>
        <taxon>Ditrysia</taxon>
        <taxon>Papilionoidea</taxon>
        <taxon>Pieridae</taxon>
        <taxon>Dismorphiinae</taxon>
        <taxon>Leptidea</taxon>
    </lineage>
</organism>
<keyword evidence="1" id="KW-0732">Signal</keyword>
<proteinExistence type="predicted"/>
<evidence type="ECO:0000259" key="2">
    <source>
        <dbReference type="Pfam" id="PF01593"/>
    </source>
</evidence>
<feature type="domain" description="Amine oxidase" evidence="2">
    <location>
        <begin position="34"/>
        <end position="77"/>
    </location>
</feature>
<dbReference type="SUPFAM" id="SSF51971">
    <property type="entry name" value="Nucleotide-binding domain"/>
    <property type="match status" value="1"/>
</dbReference>
<dbReference type="InterPro" id="IPR050281">
    <property type="entry name" value="Flavin_monoamine_oxidase"/>
</dbReference>
<protein>
    <recommendedName>
        <fullName evidence="2">Amine oxidase domain-containing protein</fullName>
    </recommendedName>
</protein>
<evidence type="ECO:0000256" key="1">
    <source>
        <dbReference type="SAM" id="SignalP"/>
    </source>
</evidence>
<feature type="chain" id="PRO_5022890439" description="Amine oxidase domain-containing protein" evidence="1">
    <location>
        <begin position="20"/>
        <end position="82"/>
    </location>
</feature>
<keyword evidence="4" id="KW-1185">Reference proteome</keyword>
<evidence type="ECO:0000313" key="3">
    <source>
        <dbReference type="EMBL" id="VVC91308.1"/>
    </source>
</evidence>
<sequence length="82" mass="8489">MSGALWYLFVLILTECGLAMPQAYDTIVVGLGSAGTTAASTLAKAGRRVLALEAQDRIGGRVKTVKCGDGFVEEGAECSHGQ</sequence>
<dbReference type="PANTHER" id="PTHR10742:SF398">
    <property type="entry name" value="AMINE OXIDASE DOMAIN-CONTAINING PROTEIN-RELATED"/>
    <property type="match status" value="1"/>
</dbReference>
<dbReference type="GO" id="GO:0046592">
    <property type="term" value="F:polyamine oxidase activity"/>
    <property type="evidence" value="ECO:0007669"/>
    <property type="project" value="TreeGrafter"/>
</dbReference>
<reference evidence="3 4" key="1">
    <citation type="submission" date="2017-07" db="EMBL/GenBank/DDBJ databases">
        <authorList>
            <person name="Talla V."/>
            <person name="Backstrom N."/>
        </authorList>
    </citation>
    <scope>NUCLEOTIDE SEQUENCE [LARGE SCALE GENOMIC DNA]</scope>
</reference>
<evidence type="ECO:0000313" key="4">
    <source>
        <dbReference type="Proteomes" id="UP000324832"/>
    </source>
</evidence>
<dbReference type="EMBL" id="FZQP02001015">
    <property type="protein sequence ID" value="VVC91308.1"/>
    <property type="molecule type" value="Genomic_DNA"/>
</dbReference>
<name>A0A5E4Q1D9_9NEOP</name>
<dbReference type="InterPro" id="IPR002937">
    <property type="entry name" value="Amino_oxidase"/>
</dbReference>
<feature type="signal peptide" evidence="1">
    <location>
        <begin position="1"/>
        <end position="19"/>
    </location>
</feature>
<dbReference type="Gene3D" id="3.50.50.60">
    <property type="entry name" value="FAD/NAD(P)-binding domain"/>
    <property type="match status" value="1"/>
</dbReference>
<dbReference type="PANTHER" id="PTHR10742">
    <property type="entry name" value="FLAVIN MONOAMINE OXIDASE"/>
    <property type="match status" value="1"/>
</dbReference>